<proteinExistence type="predicted"/>
<feature type="compositionally biased region" description="Acidic residues" evidence="4">
    <location>
        <begin position="856"/>
        <end position="866"/>
    </location>
</feature>
<feature type="compositionally biased region" description="Acidic residues" evidence="4">
    <location>
        <begin position="978"/>
        <end position="1001"/>
    </location>
</feature>
<protein>
    <recommendedName>
        <fullName evidence="7">Claspin</fullName>
    </recommendedName>
</protein>
<feature type="region of interest" description="Disordered" evidence="4">
    <location>
        <begin position="175"/>
        <end position="253"/>
    </location>
</feature>
<feature type="region of interest" description="Disordered" evidence="4">
    <location>
        <begin position="1208"/>
        <end position="1246"/>
    </location>
</feature>
<keyword evidence="6" id="KW-1185">Reference proteome</keyword>
<sequence length="1254" mass="142440">MRSDRFESLGLTDEIKKYSIMASHIEIQNMGESNMTHNGLFDKMPIQFDSETSRPAITALNDTCEVQSRNEKDANISILKSSSVNDESETFVPKKKVHRRIVVSDSENEDVISESKNKEDDLSDINHFQEIGTDNILTSQNKVILSDSESEDETLIMHKKRDKADNEDRLYFNVQSETKQRKSRILQYESSEPGSDHGVNLKTSMKGNSSDSAHRLDASLGKKKKYSKKVKKQAKNADSPNLKDMNRSDVPSWKQSLDADVFSSGSSEEELENRANISDEELEDISAIKNKMKGNGMPKKNVGLSGTKKQLEKRKEETLKVYSESQKLQRQAPLSVPYHKPKQRTLQEFLSMKTWKLKPKLGTSLRLDEEDLRPVLQQLQQRDKEIEQFFKPDIEEEDDPNEVANVVESPKLNFEVEDPKPGNRADIELQLNHEETESTPFDVDAKVVKDISDRPSPSVNNDLDISPDKSTPLNSNGIRVESLDLFLDTDDPTISNQLNGSNHEVFLQAQNSKGESNLHTDDLDEVVNNNDNDDDFRLVIESETIIPDSSFNEESCDVLKPSSELSLSNVKNGKLTLSSTKPKLSGRPGEEIEFDEDIVNLNELQERFLKHASAKTSPKKKEVVLNIVKKEVTSDGKEVLLPDVVTFKPEENQETRTNLWQLKGTLRRQLDIKREIEMKKLLEERGKEMAENNEGGNTEPEDNILDLDEDEELSDKDSLEEEEEGNEYKNDFIDGEAEEDEDEDIEAKEGKEESQREVWGIESQPLTDESFRLTLEPPSPSIPGLSQLVDRSTTENVNDEELMALCSGKFETQKSLLSNSQEEEDKNPHNEEGNISEEEEEYKSSVSRVRRRITLDEDDSDGENGEEANQPGNDENEEKLISVRIDSDEEEGKKESRKSRRIVLSDDDDDNVEVEESEASDDEYETKDDVSEEDAEVKDVAYDSDENEIPTQLVNNKGKLRKEFLENEAELSGSELGSGDENEDGLDDYEEDDGDKEEFDENQLRNEVEKIHLKNLLDEDQRDVRLFQEFFLEDGELHTDGPGRQRRFRWANLVDDDNDEIKKNSDDEVFEEEGIDVESWRVQRHEREKFLTESQELAETEFISMDDSQLLMLGKKAIMKSSRKLDGKVVEETVESTNIISTMPESPDLKKTKAVIKRGSFLSFKEDVLTRLAAISKGNPTIDQIGKKGGTSKASCVFATVTPPAAKEADKRKQVYDKEEATGSTPKRARVVKKSEKPSQVKGRLSSIFKHIQT</sequence>
<accession>A0AA88HWC4</accession>
<dbReference type="Proteomes" id="UP001187531">
    <property type="component" value="Unassembled WGS sequence"/>
</dbReference>
<reference evidence="5" key="1">
    <citation type="submission" date="2023-07" db="EMBL/GenBank/DDBJ databases">
        <title>Chromosome-level genome assembly of Artemia franciscana.</title>
        <authorList>
            <person name="Jo E."/>
        </authorList>
    </citation>
    <scope>NUCLEOTIDE SEQUENCE</scope>
    <source>
        <tissue evidence="5">Whole body</tissue>
    </source>
</reference>
<organism evidence="5 6">
    <name type="scientific">Artemia franciscana</name>
    <name type="common">Brine shrimp</name>
    <name type="synonym">Artemia sanfranciscana</name>
    <dbReference type="NCBI Taxonomy" id="6661"/>
    <lineage>
        <taxon>Eukaryota</taxon>
        <taxon>Metazoa</taxon>
        <taxon>Ecdysozoa</taxon>
        <taxon>Arthropoda</taxon>
        <taxon>Crustacea</taxon>
        <taxon>Branchiopoda</taxon>
        <taxon>Anostraca</taxon>
        <taxon>Artemiidae</taxon>
        <taxon>Artemia</taxon>
    </lineage>
</organism>
<feature type="compositionally biased region" description="Polar residues" evidence="4">
    <location>
        <begin position="201"/>
        <end position="211"/>
    </location>
</feature>
<gene>
    <name evidence="5" type="ORF">QYM36_007258</name>
</gene>
<evidence type="ECO:0000256" key="4">
    <source>
        <dbReference type="SAM" id="MobiDB-lite"/>
    </source>
</evidence>
<dbReference type="GO" id="GO:0007095">
    <property type="term" value="P:mitotic G2 DNA damage checkpoint signaling"/>
    <property type="evidence" value="ECO:0007669"/>
    <property type="project" value="TreeGrafter"/>
</dbReference>
<keyword evidence="2" id="KW-0597">Phosphoprotein</keyword>
<feature type="region of interest" description="Disordered" evidence="4">
    <location>
        <begin position="453"/>
        <end position="476"/>
    </location>
</feature>
<keyword evidence="3" id="KW-0539">Nucleus</keyword>
<feature type="compositionally biased region" description="Basic and acidic residues" evidence="4">
    <location>
        <begin position="747"/>
        <end position="756"/>
    </location>
</feature>
<evidence type="ECO:0008006" key="7">
    <source>
        <dbReference type="Google" id="ProtNLM"/>
    </source>
</evidence>
<name>A0AA88HWC4_ARTSF</name>
<evidence type="ECO:0000313" key="5">
    <source>
        <dbReference type="EMBL" id="KAK2717050.1"/>
    </source>
</evidence>
<evidence type="ECO:0000256" key="3">
    <source>
        <dbReference type="ARBA" id="ARBA00023242"/>
    </source>
</evidence>
<evidence type="ECO:0000256" key="2">
    <source>
        <dbReference type="ARBA" id="ARBA00022553"/>
    </source>
</evidence>
<dbReference type="PANTHER" id="PTHR14396:SF10">
    <property type="entry name" value="CLASPIN"/>
    <property type="match status" value="1"/>
</dbReference>
<feature type="compositionally biased region" description="Polar residues" evidence="4">
    <location>
        <begin position="455"/>
        <end position="476"/>
    </location>
</feature>
<feature type="region of interest" description="Disordered" evidence="4">
    <location>
        <begin position="813"/>
        <end position="1004"/>
    </location>
</feature>
<comment type="subcellular location">
    <subcellularLocation>
        <location evidence="1">Nucleus</location>
    </subcellularLocation>
</comment>
<comment type="caution">
    <text evidence="5">The sequence shown here is derived from an EMBL/GenBank/DDBJ whole genome shotgun (WGS) entry which is preliminary data.</text>
</comment>
<dbReference type="InterPro" id="IPR024146">
    <property type="entry name" value="Claspin"/>
</dbReference>
<dbReference type="EMBL" id="JAVRJZ010000011">
    <property type="protein sequence ID" value="KAK2717050.1"/>
    <property type="molecule type" value="Genomic_DNA"/>
</dbReference>
<dbReference type="PANTHER" id="PTHR14396">
    <property type="entry name" value="CLASPIN"/>
    <property type="match status" value="1"/>
</dbReference>
<feature type="compositionally biased region" description="Acidic residues" evidence="4">
    <location>
        <begin position="905"/>
        <end position="948"/>
    </location>
</feature>
<feature type="compositionally biased region" description="Basic and acidic residues" evidence="4">
    <location>
        <begin position="1208"/>
        <end position="1221"/>
    </location>
</feature>
<feature type="compositionally biased region" description="Basic residues" evidence="4">
    <location>
        <begin position="221"/>
        <end position="234"/>
    </location>
</feature>
<feature type="region of interest" description="Disordered" evidence="4">
    <location>
        <begin position="291"/>
        <end position="310"/>
    </location>
</feature>
<dbReference type="GO" id="GO:0033314">
    <property type="term" value="P:mitotic DNA replication checkpoint signaling"/>
    <property type="evidence" value="ECO:0007669"/>
    <property type="project" value="TreeGrafter"/>
</dbReference>
<evidence type="ECO:0000256" key="1">
    <source>
        <dbReference type="ARBA" id="ARBA00004123"/>
    </source>
</evidence>
<evidence type="ECO:0000313" key="6">
    <source>
        <dbReference type="Proteomes" id="UP001187531"/>
    </source>
</evidence>
<dbReference type="GO" id="GO:0005634">
    <property type="term" value="C:nucleus"/>
    <property type="evidence" value="ECO:0007669"/>
    <property type="project" value="UniProtKB-SubCell"/>
</dbReference>
<dbReference type="GO" id="GO:0010997">
    <property type="term" value="F:anaphase-promoting complex binding"/>
    <property type="evidence" value="ECO:0007669"/>
    <property type="project" value="TreeGrafter"/>
</dbReference>
<dbReference type="AlphaFoldDB" id="A0AA88HWC4"/>
<feature type="region of interest" description="Disordered" evidence="4">
    <location>
        <begin position="687"/>
        <end position="796"/>
    </location>
</feature>
<feature type="compositionally biased region" description="Acidic residues" evidence="4">
    <location>
        <begin position="699"/>
        <end position="725"/>
    </location>
</feature>
<feature type="compositionally biased region" description="Acidic residues" evidence="4">
    <location>
        <begin position="733"/>
        <end position="746"/>
    </location>
</feature>